<dbReference type="Proteomes" id="UP000310719">
    <property type="component" value="Chromosome"/>
</dbReference>
<evidence type="ECO:0000313" key="1">
    <source>
        <dbReference type="EMBL" id="VTP83790.1"/>
    </source>
</evidence>
<dbReference type="SUPFAM" id="SSF53448">
    <property type="entry name" value="Nucleotide-diphospho-sugar transferases"/>
    <property type="match status" value="1"/>
</dbReference>
<dbReference type="AlphaFoldDB" id="A0A4U9J121"/>
<proteinExistence type="predicted"/>
<reference evidence="1 2" key="1">
    <citation type="submission" date="2019-05" db="EMBL/GenBank/DDBJ databases">
        <authorList>
            <consortium name="Pathogen Informatics"/>
        </authorList>
    </citation>
    <scope>NUCLEOTIDE SEQUENCE [LARGE SCALE GENOMIC DNA]</scope>
    <source>
        <strain evidence="1 2">NCTC13032</strain>
    </source>
</reference>
<dbReference type="EMBL" id="LR590464">
    <property type="protein sequence ID" value="VTP83790.1"/>
    <property type="molecule type" value="Genomic_DNA"/>
</dbReference>
<evidence type="ECO:0000313" key="2">
    <source>
        <dbReference type="Proteomes" id="UP000310719"/>
    </source>
</evidence>
<accession>A0A4U9J121</accession>
<dbReference type="Gene3D" id="3.90.550.10">
    <property type="entry name" value="Spore Coat Polysaccharide Biosynthesis Protein SpsA, Chain A"/>
    <property type="match status" value="1"/>
</dbReference>
<organism evidence="1 2">
    <name type="scientific">Leclercia adecarboxylata</name>
    <dbReference type="NCBI Taxonomy" id="83655"/>
    <lineage>
        <taxon>Bacteria</taxon>
        <taxon>Pseudomonadati</taxon>
        <taxon>Pseudomonadota</taxon>
        <taxon>Gammaproteobacteria</taxon>
        <taxon>Enterobacterales</taxon>
        <taxon>Enterobacteriaceae</taxon>
        <taxon>Leclercia</taxon>
    </lineage>
</organism>
<name>A0A4U9J121_9ENTR</name>
<dbReference type="InterPro" id="IPR029044">
    <property type="entry name" value="Nucleotide-diphossugar_trans"/>
</dbReference>
<protein>
    <submittedName>
        <fullName evidence="1">Bifunctional protein GlmU</fullName>
    </submittedName>
</protein>
<sequence>MLNNAMSVVILAAGKGTRMYSDLPKSAAHPGRESDGGSMLLMQLMKWVPARSTWSTATVAIC</sequence>
<gene>
    <name evidence="1" type="primary">glmU_1</name>
    <name evidence="1" type="ORF">NCTC13032_07442</name>
</gene>